<dbReference type="Pfam" id="PF00023">
    <property type="entry name" value="Ank"/>
    <property type="match status" value="1"/>
</dbReference>
<dbReference type="AlphaFoldDB" id="A0A2T3A2B0"/>
<dbReference type="OrthoDB" id="341259at2759"/>
<evidence type="ECO:0000313" key="5">
    <source>
        <dbReference type="Proteomes" id="UP000241462"/>
    </source>
</evidence>
<dbReference type="EMBL" id="KZ678498">
    <property type="protein sequence ID" value="PSR81590.1"/>
    <property type="molecule type" value="Genomic_DNA"/>
</dbReference>
<dbReference type="PROSITE" id="PS50088">
    <property type="entry name" value="ANK_REPEAT"/>
    <property type="match status" value="1"/>
</dbReference>
<gene>
    <name evidence="4" type="ORF">BD289DRAFT_484312</name>
</gene>
<feature type="repeat" description="ANK" evidence="3">
    <location>
        <begin position="95"/>
        <end position="127"/>
    </location>
</feature>
<dbReference type="InterPro" id="IPR002110">
    <property type="entry name" value="Ankyrin_rpt"/>
</dbReference>
<organism evidence="4 5">
    <name type="scientific">Coniella lustricola</name>
    <dbReference type="NCBI Taxonomy" id="2025994"/>
    <lineage>
        <taxon>Eukaryota</taxon>
        <taxon>Fungi</taxon>
        <taxon>Dikarya</taxon>
        <taxon>Ascomycota</taxon>
        <taxon>Pezizomycotina</taxon>
        <taxon>Sordariomycetes</taxon>
        <taxon>Sordariomycetidae</taxon>
        <taxon>Diaporthales</taxon>
        <taxon>Schizoparmaceae</taxon>
        <taxon>Coniella</taxon>
    </lineage>
</organism>
<dbReference type="SMART" id="SM00248">
    <property type="entry name" value="ANK"/>
    <property type="match status" value="3"/>
</dbReference>
<keyword evidence="1" id="KW-0677">Repeat</keyword>
<accession>A0A2T3A2B0</accession>
<reference evidence="4 5" key="1">
    <citation type="journal article" date="2018" name="Mycol. Prog.">
        <title>Coniella lustricola, a new species from submerged detritus.</title>
        <authorList>
            <person name="Raudabaugh D.B."/>
            <person name="Iturriaga T."/>
            <person name="Carver A."/>
            <person name="Mondo S."/>
            <person name="Pangilinan J."/>
            <person name="Lipzen A."/>
            <person name="He G."/>
            <person name="Amirebrahimi M."/>
            <person name="Grigoriev I.V."/>
            <person name="Miller A.N."/>
        </authorList>
    </citation>
    <scope>NUCLEOTIDE SEQUENCE [LARGE SCALE GENOMIC DNA]</scope>
    <source>
        <strain evidence="4 5">B22-T-1</strain>
    </source>
</reference>
<protein>
    <submittedName>
        <fullName evidence="4">Ankyrin repeat-containing domain protein</fullName>
    </submittedName>
</protein>
<proteinExistence type="predicted"/>
<dbReference type="Proteomes" id="UP000241462">
    <property type="component" value="Unassembled WGS sequence"/>
</dbReference>
<keyword evidence="5" id="KW-1185">Reference proteome</keyword>
<sequence length="338" mass="37878">MTETLLSLPNELLASLALAGSGVRCKIFRSFILSYKDVYSLILVCRRLRCLFLPELYCRNRNQDDGDVVIWAIQQDRTETLETALCFGLDIHHVGSRSTLHEAAKVGRDNIITWLVDRGADVDCTSLCSHHKYRRKTSALHVAFHEAHASTALRLLSHGASLRYPDPDRRTRDRHAVMDALQAGLFELLLLIVERTGSDLYEAGMGENDAVVKALAGLSPALTAETLRLLVQRGIDINGPGPGWRESYLSRALALGYTQVAMVLLEHGARIDPFYVPRSNSLPWEPAPMRDFFKGHRGLDALDRGQRLLQTLREMGARDDPWGFRARVGWVEPPTPMI</sequence>
<keyword evidence="2 3" id="KW-0040">ANK repeat</keyword>
<dbReference type="InterPro" id="IPR036770">
    <property type="entry name" value="Ankyrin_rpt-contain_sf"/>
</dbReference>
<dbReference type="STRING" id="2025994.A0A2T3A2B0"/>
<dbReference type="PROSITE" id="PS50297">
    <property type="entry name" value="ANK_REP_REGION"/>
    <property type="match status" value="1"/>
</dbReference>
<evidence type="ECO:0000256" key="1">
    <source>
        <dbReference type="ARBA" id="ARBA00022737"/>
    </source>
</evidence>
<dbReference type="Gene3D" id="1.25.40.20">
    <property type="entry name" value="Ankyrin repeat-containing domain"/>
    <property type="match status" value="1"/>
</dbReference>
<name>A0A2T3A2B0_9PEZI</name>
<evidence type="ECO:0000256" key="2">
    <source>
        <dbReference type="ARBA" id="ARBA00023043"/>
    </source>
</evidence>
<dbReference type="InParanoid" id="A0A2T3A2B0"/>
<evidence type="ECO:0000313" key="4">
    <source>
        <dbReference type="EMBL" id="PSR81590.1"/>
    </source>
</evidence>
<evidence type="ECO:0000256" key="3">
    <source>
        <dbReference type="PROSITE-ProRule" id="PRU00023"/>
    </source>
</evidence>
<dbReference type="PANTHER" id="PTHR24171">
    <property type="entry name" value="ANKYRIN REPEAT DOMAIN-CONTAINING PROTEIN 39-RELATED"/>
    <property type="match status" value="1"/>
</dbReference>
<dbReference type="SUPFAM" id="SSF48403">
    <property type="entry name" value="Ankyrin repeat"/>
    <property type="match status" value="1"/>
</dbReference>